<evidence type="ECO:0000259" key="3">
    <source>
        <dbReference type="PROSITE" id="PS50801"/>
    </source>
</evidence>
<accession>A0A178M1T9</accession>
<gene>
    <name evidence="4" type="ORF">A4X20_02470</name>
</gene>
<organism evidence="4 5">
    <name type="scientific">Mycolicibacterium iranicum</name>
    <name type="common">Mycobacterium iranicum</name>
    <dbReference type="NCBI Taxonomy" id="912594"/>
    <lineage>
        <taxon>Bacteria</taxon>
        <taxon>Bacillati</taxon>
        <taxon>Actinomycetota</taxon>
        <taxon>Actinomycetes</taxon>
        <taxon>Mycobacteriales</taxon>
        <taxon>Mycobacteriaceae</taxon>
        <taxon>Mycolicibacterium</taxon>
    </lineage>
</organism>
<proteinExistence type="inferred from homology"/>
<dbReference type="Gene3D" id="3.30.750.24">
    <property type="entry name" value="STAS domain"/>
    <property type="match status" value="1"/>
</dbReference>
<sequence length="116" mass="12509">MKFTVAVHKTAQSARVHVAGDLDYGTSGLLIDTVSELPVGQPHLQDLHLDFADLEFCDSAGLSALVRIHRLTCAQGIGLHLDQRPAHLDRILRITGLLDFLTTPAAAQESDKSDIG</sequence>
<dbReference type="GO" id="GO:0043856">
    <property type="term" value="F:anti-sigma factor antagonist activity"/>
    <property type="evidence" value="ECO:0007669"/>
    <property type="project" value="InterPro"/>
</dbReference>
<evidence type="ECO:0000256" key="1">
    <source>
        <dbReference type="ARBA" id="ARBA00009013"/>
    </source>
</evidence>
<evidence type="ECO:0000256" key="2">
    <source>
        <dbReference type="RuleBase" id="RU003749"/>
    </source>
</evidence>
<dbReference type="RefSeq" id="WP_064279949.1">
    <property type="nucleotide sequence ID" value="NZ_LWCS01000002.1"/>
</dbReference>
<dbReference type="CDD" id="cd07043">
    <property type="entry name" value="STAS_anti-anti-sigma_factors"/>
    <property type="match status" value="1"/>
</dbReference>
<dbReference type="InterPro" id="IPR003658">
    <property type="entry name" value="Anti-sigma_ant"/>
</dbReference>
<feature type="domain" description="STAS" evidence="3">
    <location>
        <begin position="16"/>
        <end position="116"/>
    </location>
</feature>
<dbReference type="SUPFAM" id="SSF52091">
    <property type="entry name" value="SpoIIaa-like"/>
    <property type="match status" value="1"/>
</dbReference>
<dbReference type="NCBIfam" id="TIGR00377">
    <property type="entry name" value="ant_ant_sig"/>
    <property type="match status" value="1"/>
</dbReference>
<evidence type="ECO:0000313" key="5">
    <source>
        <dbReference type="Proteomes" id="UP000078396"/>
    </source>
</evidence>
<dbReference type="PROSITE" id="PS50801">
    <property type="entry name" value="STAS"/>
    <property type="match status" value="1"/>
</dbReference>
<dbReference type="AlphaFoldDB" id="A0A178M1T9"/>
<protein>
    <recommendedName>
        <fullName evidence="2">Anti-sigma factor antagonist</fullName>
    </recommendedName>
</protein>
<dbReference type="STRING" id="912594.AWC12_13045"/>
<dbReference type="InterPro" id="IPR036513">
    <property type="entry name" value="STAS_dom_sf"/>
</dbReference>
<dbReference type="InterPro" id="IPR058548">
    <property type="entry name" value="MlaB-like_STAS"/>
</dbReference>
<dbReference type="Pfam" id="PF13466">
    <property type="entry name" value="STAS_2"/>
    <property type="match status" value="1"/>
</dbReference>
<comment type="similarity">
    <text evidence="1 2">Belongs to the anti-sigma-factor antagonist family.</text>
</comment>
<evidence type="ECO:0000313" key="4">
    <source>
        <dbReference type="EMBL" id="OAN41745.1"/>
    </source>
</evidence>
<dbReference type="OrthoDB" id="4249752at2"/>
<dbReference type="eggNOG" id="COG1366">
    <property type="taxonomic scope" value="Bacteria"/>
</dbReference>
<dbReference type="InterPro" id="IPR002645">
    <property type="entry name" value="STAS_dom"/>
</dbReference>
<dbReference type="Proteomes" id="UP000078396">
    <property type="component" value="Unassembled WGS sequence"/>
</dbReference>
<name>A0A178M1T9_MYCIR</name>
<dbReference type="EMBL" id="LWCS01000002">
    <property type="protein sequence ID" value="OAN41745.1"/>
    <property type="molecule type" value="Genomic_DNA"/>
</dbReference>
<reference evidence="4 5" key="1">
    <citation type="submission" date="2016-04" db="EMBL/GenBank/DDBJ databases">
        <title>Draft Genome Sequences of Staphylococcus capitis Strain H36, S. capitis Strain H65, S. cohnii Strain H62, S. hominis Strain H69, Mycobacterium iranicum Strain H39, Plantibacter sp. Strain H53, Pseudomonas oryzihabitans Strain H72, and Microbacterium sp. Strain H83, isolated from residential settings.</title>
        <authorList>
            <person name="Lymperopoulou D."/>
            <person name="Adams R.I."/>
            <person name="Lindow S."/>
            <person name="Coil D.A."/>
            <person name="Jospin G."/>
            <person name="Eisen J.A."/>
        </authorList>
    </citation>
    <scope>NUCLEOTIDE SEQUENCE [LARGE SCALE GENOMIC DNA]</scope>
    <source>
        <strain evidence="4 5">H39</strain>
    </source>
</reference>
<comment type="caution">
    <text evidence="4">The sequence shown here is derived from an EMBL/GenBank/DDBJ whole genome shotgun (WGS) entry which is preliminary data.</text>
</comment>